<dbReference type="Gene3D" id="3.40.190.10">
    <property type="entry name" value="Periplasmic binding protein-like II"/>
    <property type="match status" value="1"/>
</dbReference>
<dbReference type="PANTHER" id="PTHR42928:SF5">
    <property type="entry name" value="BLR1237 PROTEIN"/>
    <property type="match status" value="1"/>
</dbReference>
<organism evidence="3 4">
    <name type="scientific">Cupriavidus nantongensis</name>
    <dbReference type="NCBI Taxonomy" id="1796606"/>
    <lineage>
        <taxon>Bacteria</taxon>
        <taxon>Pseudomonadati</taxon>
        <taxon>Pseudomonadota</taxon>
        <taxon>Betaproteobacteria</taxon>
        <taxon>Burkholderiales</taxon>
        <taxon>Burkholderiaceae</taxon>
        <taxon>Cupriavidus</taxon>
    </lineage>
</organism>
<evidence type="ECO:0000256" key="1">
    <source>
        <dbReference type="ARBA" id="ARBA00006987"/>
    </source>
</evidence>
<evidence type="ECO:0000313" key="3">
    <source>
        <dbReference type="EMBL" id="AMR81627.1"/>
    </source>
</evidence>
<dbReference type="InterPro" id="IPR005064">
    <property type="entry name" value="BUG"/>
</dbReference>
<dbReference type="EMBL" id="CP014845">
    <property type="protein sequence ID" value="AMR81627.1"/>
    <property type="molecule type" value="Genomic_DNA"/>
</dbReference>
<accession>A0A142JU65</accession>
<evidence type="ECO:0000256" key="2">
    <source>
        <dbReference type="SAM" id="SignalP"/>
    </source>
</evidence>
<sequence length="340" mass="35819">MMTVARFSPRQRGTLLQAALRWLGVAALAVAPIAAAAQGAYPAKPIHLIVAYPPGGLTDTLARAVGDGLSRQLGKTVVVENKGGAGGIIGTDYVAKAAPDGYTLLMTIPGPITANLALYKKLPYDPRTDLRPVSDIATARTVLAVNSSVPARTVAELLAYAKASPGKLRMGSWGAGTQPHTIQTYFARQYQVDMLHVPYRGEGPMVTDLLAGQVNVTVGSVTALKQHFATGKLRPLAVTGTRRAQALPDVPTFTEAGYADEPFRLTGPITLMAPARTPQDIIDRLGRETASLIASADMQRRIVDMGAEPLGTTPAQAEAAYKAYLPVVLKLTADTGVTLD</sequence>
<dbReference type="PANTHER" id="PTHR42928">
    <property type="entry name" value="TRICARBOXYLATE-BINDING PROTEIN"/>
    <property type="match status" value="1"/>
</dbReference>
<dbReference type="Pfam" id="PF03401">
    <property type="entry name" value="TctC"/>
    <property type="match status" value="1"/>
</dbReference>
<dbReference type="RefSeq" id="WP_062803422.1">
    <property type="nucleotide sequence ID" value="NZ_CP014845.1"/>
</dbReference>
<gene>
    <name evidence="3" type="ORF">A2G96_28045</name>
</gene>
<dbReference type="OrthoDB" id="8678477at2"/>
<proteinExistence type="inferred from homology"/>
<dbReference type="STRING" id="1796606.A2G96_28045"/>
<dbReference type="Proteomes" id="UP000075238">
    <property type="component" value="Chromosome 2"/>
</dbReference>
<feature type="chain" id="PRO_5007498321" evidence="2">
    <location>
        <begin position="37"/>
        <end position="340"/>
    </location>
</feature>
<feature type="signal peptide" evidence="2">
    <location>
        <begin position="1"/>
        <end position="36"/>
    </location>
</feature>
<protein>
    <submittedName>
        <fullName evidence="3">ABC transporter substrate-binding protein</fullName>
    </submittedName>
</protein>
<evidence type="ECO:0000313" key="4">
    <source>
        <dbReference type="Proteomes" id="UP000075238"/>
    </source>
</evidence>
<dbReference type="CDD" id="cd07012">
    <property type="entry name" value="PBP2_Bug_TTT"/>
    <property type="match status" value="1"/>
</dbReference>
<dbReference type="AlphaFoldDB" id="A0A142JU65"/>
<reference evidence="3 4" key="1">
    <citation type="submission" date="2016-03" db="EMBL/GenBank/DDBJ databases">
        <title>Complete genome sequence of a novel chlorpyrifos degrading bacterium, Cupriavidus nantongensis sp. X1.</title>
        <authorList>
            <person name="Fang L."/>
        </authorList>
    </citation>
    <scope>NUCLEOTIDE SEQUENCE [LARGE SCALE GENOMIC DNA]</scope>
    <source>
        <strain evidence="3 4">X1</strain>
    </source>
</reference>
<dbReference type="PIRSF" id="PIRSF017082">
    <property type="entry name" value="YflP"/>
    <property type="match status" value="1"/>
</dbReference>
<dbReference type="KEGG" id="cnan:A2G96_28045"/>
<keyword evidence="4" id="KW-1185">Reference proteome</keyword>
<comment type="similarity">
    <text evidence="1">Belongs to the UPF0065 (bug) family.</text>
</comment>
<keyword evidence="2" id="KW-0732">Signal</keyword>
<dbReference type="Gene3D" id="3.40.190.150">
    <property type="entry name" value="Bordetella uptake gene, domain 1"/>
    <property type="match status" value="1"/>
</dbReference>
<dbReference type="SUPFAM" id="SSF53850">
    <property type="entry name" value="Periplasmic binding protein-like II"/>
    <property type="match status" value="1"/>
</dbReference>
<dbReference type="InterPro" id="IPR042100">
    <property type="entry name" value="Bug_dom1"/>
</dbReference>
<name>A0A142JU65_9BURK</name>